<name>A0A5B7FGD5_PORTR</name>
<dbReference type="Proteomes" id="UP000324222">
    <property type="component" value="Unassembled WGS sequence"/>
</dbReference>
<accession>A0A5B7FGD5</accession>
<evidence type="ECO:0000313" key="1">
    <source>
        <dbReference type="EMBL" id="MPC44173.1"/>
    </source>
</evidence>
<keyword evidence="2" id="KW-1185">Reference proteome</keyword>
<proteinExistence type="predicted"/>
<evidence type="ECO:0000313" key="2">
    <source>
        <dbReference type="Proteomes" id="UP000324222"/>
    </source>
</evidence>
<protein>
    <submittedName>
        <fullName evidence="1">Uncharacterized protein</fullName>
    </submittedName>
</protein>
<dbReference type="AlphaFoldDB" id="A0A5B7FGD5"/>
<comment type="caution">
    <text evidence="1">The sequence shown here is derived from an EMBL/GenBank/DDBJ whole genome shotgun (WGS) entry which is preliminary data.</text>
</comment>
<gene>
    <name evidence="1" type="ORF">E2C01_037837</name>
</gene>
<dbReference type="EMBL" id="VSRR010006160">
    <property type="protein sequence ID" value="MPC44173.1"/>
    <property type="molecule type" value="Genomic_DNA"/>
</dbReference>
<sequence length="168" mass="18425">MGQVMGGTRPGRSFFSKPPLRILLGHPALARRAHNRCSRLLVRQVPLALSDVSRAGVKIQADSYVMLLAAWRGNKIMSITRTNKKPDDSAAFDLIMIILLYESGYYPRANPGNASQLLLASGGVKGCWPPLTAHALTPTAPPTLCSFRPNPCNLPSRKLRVQHIVWCL</sequence>
<reference evidence="1 2" key="1">
    <citation type="submission" date="2019-05" db="EMBL/GenBank/DDBJ databases">
        <title>Another draft genome of Portunus trituberculatus and its Hox gene families provides insights of decapod evolution.</title>
        <authorList>
            <person name="Jeong J.-H."/>
            <person name="Song I."/>
            <person name="Kim S."/>
            <person name="Choi T."/>
            <person name="Kim D."/>
            <person name="Ryu S."/>
            <person name="Kim W."/>
        </authorList>
    </citation>
    <scope>NUCLEOTIDE SEQUENCE [LARGE SCALE GENOMIC DNA]</scope>
    <source>
        <tissue evidence="1">Muscle</tissue>
    </source>
</reference>
<organism evidence="1 2">
    <name type="scientific">Portunus trituberculatus</name>
    <name type="common">Swimming crab</name>
    <name type="synonym">Neptunus trituberculatus</name>
    <dbReference type="NCBI Taxonomy" id="210409"/>
    <lineage>
        <taxon>Eukaryota</taxon>
        <taxon>Metazoa</taxon>
        <taxon>Ecdysozoa</taxon>
        <taxon>Arthropoda</taxon>
        <taxon>Crustacea</taxon>
        <taxon>Multicrustacea</taxon>
        <taxon>Malacostraca</taxon>
        <taxon>Eumalacostraca</taxon>
        <taxon>Eucarida</taxon>
        <taxon>Decapoda</taxon>
        <taxon>Pleocyemata</taxon>
        <taxon>Brachyura</taxon>
        <taxon>Eubrachyura</taxon>
        <taxon>Portunoidea</taxon>
        <taxon>Portunidae</taxon>
        <taxon>Portuninae</taxon>
        <taxon>Portunus</taxon>
    </lineage>
</organism>